<dbReference type="OrthoDB" id="3371840at2"/>
<dbReference type="Pfam" id="PF13692">
    <property type="entry name" value="Glyco_trans_1_4"/>
    <property type="match status" value="1"/>
</dbReference>
<accession>A0A3E0VSL1</accession>
<gene>
    <name evidence="1" type="ORF">B7R21_09225</name>
</gene>
<dbReference type="Proteomes" id="UP000256709">
    <property type="component" value="Unassembled WGS sequence"/>
</dbReference>
<dbReference type="SUPFAM" id="SSF53756">
    <property type="entry name" value="UDP-Glycosyltransferase/glycogen phosphorylase"/>
    <property type="match status" value="1"/>
</dbReference>
<protein>
    <recommendedName>
        <fullName evidence="3">Glycosyl transferase family 1 domain-containing protein</fullName>
    </recommendedName>
</protein>
<evidence type="ECO:0008006" key="3">
    <source>
        <dbReference type="Google" id="ProtNLM"/>
    </source>
</evidence>
<dbReference type="EMBL" id="NBXA01000020">
    <property type="protein sequence ID" value="RFA13014.1"/>
    <property type="molecule type" value="Genomic_DNA"/>
</dbReference>
<dbReference type="Gene3D" id="3.40.50.2000">
    <property type="entry name" value="Glycogen Phosphorylase B"/>
    <property type="match status" value="2"/>
</dbReference>
<dbReference type="PANTHER" id="PTHR12526:SF630">
    <property type="entry name" value="GLYCOSYLTRANSFERASE"/>
    <property type="match status" value="1"/>
</dbReference>
<evidence type="ECO:0000313" key="1">
    <source>
        <dbReference type="EMBL" id="RFA13014.1"/>
    </source>
</evidence>
<evidence type="ECO:0000313" key="2">
    <source>
        <dbReference type="Proteomes" id="UP000256709"/>
    </source>
</evidence>
<comment type="caution">
    <text evidence="1">The sequence shown here is derived from an EMBL/GenBank/DDBJ whole genome shotgun (WGS) entry which is preliminary data.</text>
</comment>
<organism evidence="1 2">
    <name type="scientific">Subtercola boreus</name>
    <dbReference type="NCBI Taxonomy" id="120213"/>
    <lineage>
        <taxon>Bacteria</taxon>
        <taxon>Bacillati</taxon>
        <taxon>Actinomycetota</taxon>
        <taxon>Actinomycetes</taxon>
        <taxon>Micrococcales</taxon>
        <taxon>Microbacteriaceae</taxon>
        <taxon>Subtercola</taxon>
    </lineage>
</organism>
<dbReference type="PANTHER" id="PTHR12526">
    <property type="entry name" value="GLYCOSYLTRANSFERASE"/>
    <property type="match status" value="1"/>
</dbReference>
<proteinExistence type="predicted"/>
<sequence>MTPDNHVLRKPALQLRVRLYESIRTAHLERARDLQPASILYRVKRYDFEDGLAEGLDLVRVGPLSGALLIGRSSIETLEINEPLMLSSLASTSLALFALRVRRLLGGGRTTVVTYAIGNSDPFADGPAQRPRTRLRRRIERMLARHVWDRVDRAAFGTSAAQQTYQSVLGDVNIRSNALLIPALPAPVPTATSSRRIDGRVIFVGAFSERKGIRVLLEAWPYVTGLRPGATLTIMGKGLLEESVLAVARLFEGITVEIDPGRERIAEALDEARVLVLPSQPSATWREQVGLPIVEGLSHGLSIVTTEQTGLADWLMAHDHTVVADPASSPELAVAIVQMLDDNRPVSEILDSLPSRDGRLAADDWMFSRTPTITDLVREYS</sequence>
<name>A0A3E0VSL1_9MICO</name>
<dbReference type="RefSeq" id="WP_116282956.1">
    <property type="nucleotide sequence ID" value="NZ_NBXA01000020.1"/>
</dbReference>
<reference evidence="1 2" key="1">
    <citation type="submission" date="2017-04" db="EMBL/GenBank/DDBJ databases">
        <title>Comparative genome analysis of Subtercola boreus.</title>
        <authorList>
            <person name="Cho Y.-J."/>
            <person name="Cho A."/>
            <person name="Kim O.-S."/>
            <person name="Lee J.-I."/>
        </authorList>
    </citation>
    <scope>NUCLEOTIDE SEQUENCE [LARGE SCALE GENOMIC DNA]</scope>
    <source>
        <strain evidence="1 2">P27444</strain>
    </source>
</reference>
<dbReference type="AlphaFoldDB" id="A0A3E0VSL1"/>